<dbReference type="Proteomes" id="UP000663908">
    <property type="component" value="Chromosome"/>
</dbReference>
<evidence type="ECO:0000313" key="7">
    <source>
        <dbReference type="EMBL" id="QTD97640.1"/>
    </source>
</evidence>
<dbReference type="PANTHER" id="PTHR42973">
    <property type="entry name" value="BINDING OXIDOREDUCTASE, PUTATIVE (AFU_ORTHOLOGUE AFUA_1G17690)-RELATED"/>
    <property type="match status" value="1"/>
</dbReference>
<evidence type="ECO:0000256" key="4">
    <source>
        <dbReference type="ARBA" id="ARBA00022827"/>
    </source>
</evidence>
<keyword evidence="4" id="KW-0274">FAD</keyword>
<evidence type="ECO:0000256" key="1">
    <source>
        <dbReference type="ARBA" id="ARBA00001974"/>
    </source>
</evidence>
<dbReference type="InterPro" id="IPR006094">
    <property type="entry name" value="Oxid_FAD_bind_N"/>
</dbReference>
<proteinExistence type="inferred from homology"/>
<dbReference type="EC" id="1.5.3.-" evidence="7"/>
<protein>
    <submittedName>
        <fullName evidence="7">Mitomycin radical oxidase</fullName>
        <ecNumber evidence="7">1.5.3.-</ecNumber>
    </submittedName>
</protein>
<keyword evidence="3" id="KW-0285">Flavoprotein</keyword>
<reference evidence="7 8" key="1">
    <citation type="submission" date="2021-03" db="EMBL/GenBank/DDBJ databases">
        <title>Complete genome sequence of Streptomyces cyanogenus S136, producer of anticancer angucycline landomycin A.</title>
        <authorList>
            <person name="Hrab P."/>
            <person name="Ruckert C."/>
            <person name="Busche T."/>
            <person name="Ostash I."/>
            <person name="Kalinowski J."/>
            <person name="Fedorenko V."/>
            <person name="Yushchuk O."/>
            <person name="Ostash B."/>
        </authorList>
    </citation>
    <scope>NUCLEOTIDE SEQUENCE [LARGE SCALE GENOMIC DNA]</scope>
    <source>
        <strain evidence="7 8">S136</strain>
    </source>
</reference>
<dbReference type="GO" id="GO:0016491">
    <property type="term" value="F:oxidoreductase activity"/>
    <property type="evidence" value="ECO:0007669"/>
    <property type="project" value="UniProtKB-KW"/>
</dbReference>
<sequence>MASLSKAGRALAALREDLVGDVFAPGDPGYDEARTVFNARVDRRPAVLARCADATDVVRAVRFGRELDLHIAVRGGGHGVAGSALGDGALVVDLRRMHRVTVDPAAEAVRVEGGATMSHLDRATQPYGLATTGGRVSTTGVGGFVLGGGTGWLDRAFGLAVDNLIGVELVTADAERVHASADENPELFWALHGGGGNFGVATALTLELHELPEFSVVLLMFLPQHGPDVIRTFREIIRTGPDEVGGAVQFVTGPPEEFTPPQLVGTPVCAALLTYTGGEDGLRALAEPLLALPHEVELAGDMPYADAQCMLDDPPGLRNHWSAECLPGLPDEAVDAFCARAEGMPVPTRSRHILFPQGGAIAAGPHEYPVAYRDARWTAHPFAVWADPADDERAVGWVRDVRAGLRPWSTGAVCLNFIGDEGPERVRAGLGAGNTLRLEKVKRRYDPDNVFRFNHNIRPV</sequence>
<dbReference type="InterPro" id="IPR016169">
    <property type="entry name" value="FAD-bd_PCMH_sub2"/>
</dbReference>
<dbReference type="InterPro" id="IPR006093">
    <property type="entry name" value="Oxy_OxRdtase_FAD_BS"/>
</dbReference>
<accession>A0ABX7TLN2</accession>
<dbReference type="InterPro" id="IPR016166">
    <property type="entry name" value="FAD-bd_PCMH"/>
</dbReference>
<keyword evidence="5 7" id="KW-0560">Oxidoreductase</keyword>
<gene>
    <name evidence="7" type="primary">mcrA</name>
    <name evidence="7" type="ORF">S1361_09790</name>
</gene>
<evidence type="ECO:0000259" key="6">
    <source>
        <dbReference type="PROSITE" id="PS51387"/>
    </source>
</evidence>
<organism evidence="7 8">
    <name type="scientific">Streptomyces cyanogenus</name>
    <dbReference type="NCBI Taxonomy" id="80860"/>
    <lineage>
        <taxon>Bacteria</taxon>
        <taxon>Bacillati</taxon>
        <taxon>Actinomycetota</taxon>
        <taxon>Actinomycetes</taxon>
        <taxon>Kitasatosporales</taxon>
        <taxon>Streptomycetaceae</taxon>
        <taxon>Streptomyces</taxon>
    </lineage>
</organism>
<dbReference type="SUPFAM" id="SSF56176">
    <property type="entry name" value="FAD-binding/transporter-associated domain-like"/>
    <property type="match status" value="1"/>
</dbReference>
<comment type="cofactor">
    <cofactor evidence="1">
        <name>FAD</name>
        <dbReference type="ChEBI" id="CHEBI:57692"/>
    </cofactor>
</comment>
<evidence type="ECO:0000256" key="5">
    <source>
        <dbReference type="ARBA" id="ARBA00023002"/>
    </source>
</evidence>
<dbReference type="EMBL" id="CP071839">
    <property type="protein sequence ID" value="QTD97640.1"/>
    <property type="molecule type" value="Genomic_DNA"/>
</dbReference>
<dbReference type="Gene3D" id="3.40.462.20">
    <property type="match status" value="1"/>
</dbReference>
<dbReference type="RefSeq" id="WP_208031455.1">
    <property type="nucleotide sequence ID" value="NZ_CP071839.1"/>
</dbReference>
<evidence type="ECO:0000256" key="2">
    <source>
        <dbReference type="ARBA" id="ARBA00005466"/>
    </source>
</evidence>
<evidence type="ECO:0000313" key="8">
    <source>
        <dbReference type="Proteomes" id="UP000663908"/>
    </source>
</evidence>
<dbReference type="InterPro" id="IPR050416">
    <property type="entry name" value="FAD-linked_Oxidoreductase"/>
</dbReference>
<dbReference type="Gene3D" id="3.30.465.10">
    <property type="match status" value="1"/>
</dbReference>
<dbReference type="Pfam" id="PF08031">
    <property type="entry name" value="BBE"/>
    <property type="match status" value="1"/>
</dbReference>
<keyword evidence="8" id="KW-1185">Reference proteome</keyword>
<dbReference type="PROSITE" id="PS00862">
    <property type="entry name" value="OX2_COVAL_FAD"/>
    <property type="match status" value="1"/>
</dbReference>
<dbReference type="InterPro" id="IPR016167">
    <property type="entry name" value="FAD-bd_PCMH_sub1"/>
</dbReference>
<dbReference type="PANTHER" id="PTHR42973:SF39">
    <property type="entry name" value="FAD-BINDING PCMH-TYPE DOMAIN-CONTAINING PROTEIN"/>
    <property type="match status" value="1"/>
</dbReference>
<comment type="similarity">
    <text evidence="2">Belongs to the oxygen-dependent FAD-linked oxidoreductase family.</text>
</comment>
<dbReference type="PROSITE" id="PS51387">
    <property type="entry name" value="FAD_PCMH"/>
    <property type="match status" value="1"/>
</dbReference>
<dbReference type="Pfam" id="PF01565">
    <property type="entry name" value="FAD_binding_4"/>
    <property type="match status" value="1"/>
</dbReference>
<dbReference type="InterPro" id="IPR036318">
    <property type="entry name" value="FAD-bd_PCMH-like_sf"/>
</dbReference>
<feature type="domain" description="FAD-binding PCMH-type" evidence="6">
    <location>
        <begin position="41"/>
        <end position="211"/>
    </location>
</feature>
<name>A0ABX7TLN2_STRCY</name>
<evidence type="ECO:0000256" key="3">
    <source>
        <dbReference type="ARBA" id="ARBA00022630"/>
    </source>
</evidence>
<dbReference type="Gene3D" id="3.30.43.10">
    <property type="entry name" value="Uridine Diphospho-n-acetylenolpyruvylglucosamine Reductase, domain 2"/>
    <property type="match status" value="1"/>
</dbReference>
<dbReference type="InterPro" id="IPR012951">
    <property type="entry name" value="BBE"/>
</dbReference>